<protein>
    <submittedName>
        <fullName evidence="1">Uncharacterized protein</fullName>
    </submittedName>
</protein>
<gene>
    <name evidence="1" type="ORF">CROQUDRAFT_240773</name>
</gene>
<proteinExistence type="predicted"/>
<dbReference type="EMBL" id="MU167353">
    <property type="protein sequence ID" value="KAG0142293.1"/>
    <property type="molecule type" value="Genomic_DNA"/>
</dbReference>
<dbReference type="Proteomes" id="UP000886653">
    <property type="component" value="Unassembled WGS sequence"/>
</dbReference>
<comment type="caution">
    <text evidence="1">The sequence shown here is derived from an EMBL/GenBank/DDBJ whole genome shotgun (WGS) entry which is preliminary data.</text>
</comment>
<dbReference type="AlphaFoldDB" id="A0A9P6NE04"/>
<reference evidence="1" key="1">
    <citation type="submission" date="2013-11" db="EMBL/GenBank/DDBJ databases">
        <title>Genome sequence of the fusiform rust pathogen reveals effectors for host alternation and coevolution with pine.</title>
        <authorList>
            <consortium name="DOE Joint Genome Institute"/>
            <person name="Smith K."/>
            <person name="Pendleton A."/>
            <person name="Kubisiak T."/>
            <person name="Anderson C."/>
            <person name="Salamov A."/>
            <person name="Aerts A."/>
            <person name="Riley R."/>
            <person name="Clum A."/>
            <person name="Lindquist E."/>
            <person name="Ence D."/>
            <person name="Campbell M."/>
            <person name="Kronenberg Z."/>
            <person name="Feau N."/>
            <person name="Dhillon B."/>
            <person name="Hamelin R."/>
            <person name="Burleigh J."/>
            <person name="Smith J."/>
            <person name="Yandell M."/>
            <person name="Nelson C."/>
            <person name="Grigoriev I."/>
            <person name="Davis J."/>
        </authorList>
    </citation>
    <scope>NUCLEOTIDE SEQUENCE</scope>
    <source>
        <strain evidence="1">G11</strain>
    </source>
</reference>
<evidence type="ECO:0000313" key="1">
    <source>
        <dbReference type="EMBL" id="KAG0142293.1"/>
    </source>
</evidence>
<accession>A0A9P6NE04</accession>
<sequence>MQGHPKPSAGNVWHRVNPPLSFDFLPQPLRLIGPDSPSPLPFHPITSTSPFTNQPTITTLVHLTSQLNVVHSTDWFSLTSDCSSTIVYFAGTPLHFHLPKEDIIHFSQKKVQDSIFTGESQAGIMYIIHNWGIIRRA</sequence>
<name>A0A9P6NE04_9BASI</name>
<organism evidence="1 2">
    <name type="scientific">Cronartium quercuum f. sp. fusiforme G11</name>
    <dbReference type="NCBI Taxonomy" id="708437"/>
    <lineage>
        <taxon>Eukaryota</taxon>
        <taxon>Fungi</taxon>
        <taxon>Dikarya</taxon>
        <taxon>Basidiomycota</taxon>
        <taxon>Pucciniomycotina</taxon>
        <taxon>Pucciniomycetes</taxon>
        <taxon>Pucciniales</taxon>
        <taxon>Coleosporiaceae</taxon>
        <taxon>Cronartium</taxon>
    </lineage>
</organism>
<evidence type="ECO:0000313" key="2">
    <source>
        <dbReference type="Proteomes" id="UP000886653"/>
    </source>
</evidence>
<keyword evidence="2" id="KW-1185">Reference proteome</keyword>